<feature type="compositionally biased region" description="Low complexity" evidence="1">
    <location>
        <begin position="719"/>
        <end position="728"/>
    </location>
</feature>
<dbReference type="NCBIfam" id="TIGR03901">
    <property type="entry name" value="MYXO-CTERM"/>
    <property type="match status" value="1"/>
</dbReference>
<dbReference type="NCBIfam" id="NF047640">
    <property type="entry name" value="gliding_AgmC_N"/>
    <property type="match status" value="1"/>
</dbReference>
<proteinExistence type="predicted"/>
<dbReference type="InterPro" id="IPR058184">
    <property type="entry name" value="AgmC-like_N"/>
</dbReference>
<feature type="domain" description="Bacterial Ig-like" evidence="2">
    <location>
        <begin position="517"/>
        <end position="591"/>
    </location>
</feature>
<sequence length="750" mass="73776">MVAKLAPGATFIDVQSASGFTAGQLILVHQTTGLIPVPTSGSTTSIDLDAVDSSVGSWELARVSSVSGNRLVLTQPLIKGYAASVSQVVHVPEYTTVQVSSAGTIVAKPWDGSTGGIVAFLVQGTLSNAGTISASGAGFRGGAYVQDSSGAGGCSGLDEIAPKGAQRGEGIALAYGPTSTGRGNVSTGGGGGVCLKSGGGGGGNWGRGGQGGFSHSSLDGARNVGGQGGARLLYNPEERFLFGGGGGAGHGADGKGGAGGNGGGVVFIRANLMLGAGTIAASGGNAQVSNSLTDGGSGAGAGGSIHLRLVGQGACSGLEARGGRGASTNAGGTSYVGPGGGGSGGYILYQATSGAYCPSSVSLGFFGQKQDSTTTPYDVSYGATAGQPGTVFPPAPGYTTGYITPSKPTVLSPSNGKAFKAAYFSFETTGPQSGNGRSSGYVACFVNGTYSKGVTRSESGTFQGSLGPLGEGSYVLEFAAVIDDAWSEKTAPITVYVDLTPPGAPVVTAPGVGSSLNNRTPTISGTAEVNSTVHVFINDSEVGTTTASTTGAWNFVPKTALGDGEYRVKARAVDAAGNESTDSAVRAFSVDATAPVTTITEAPPSQTEQTSATFNFSSDDAKATFQCRLDDAAFAPCESPYSLSDLSAGTHTVEIRAQDTLGNVESPPVRHTWTIAGGTPDGGGNPGTPDGGGNPGTPDGGGDPGNGNGGGDGGEEEPSSCGCSSPAGDPSAAVMVLMGLAAFVSRRRRK</sequence>
<gene>
    <name evidence="3" type="ORF">F0U60_12365</name>
</gene>
<name>A0ABY9WNR7_9BACT</name>
<evidence type="ECO:0000259" key="2">
    <source>
        <dbReference type="Pfam" id="PF19077"/>
    </source>
</evidence>
<organism evidence="3 4">
    <name type="scientific">Archangium minus</name>
    <dbReference type="NCBI Taxonomy" id="83450"/>
    <lineage>
        <taxon>Bacteria</taxon>
        <taxon>Pseudomonadati</taxon>
        <taxon>Myxococcota</taxon>
        <taxon>Myxococcia</taxon>
        <taxon>Myxococcales</taxon>
        <taxon>Cystobacterineae</taxon>
        <taxon>Archangiaceae</taxon>
        <taxon>Archangium</taxon>
    </lineage>
</organism>
<dbReference type="Pfam" id="PF19077">
    <property type="entry name" value="Big_13"/>
    <property type="match status" value="1"/>
</dbReference>
<dbReference type="InterPro" id="IPR044016">
    <property type="entry name" value="Big_13"/>
</dbReference>
<dbReference type="Gene3D" id="2.60.40.10">
    <property type="entry name" value="Immunoglobulins"/>
    <property type="match status" value="1"/>
</dbReference>
<protein>
    <submittedName>
        <fullName evidence="3">MYXO-CTERM sorting domain-containing protein</fullName>
    </submittedName>
</protein>
<dbReference type="InterPro" id="IPR024038">
    <property type="entry name" value="MYXO-CTERM"/>
</dbReference>
<evidence type="ECO:0000313" key="3">
    <source>
        <dbReference type="EMBL" id="WNG44794.1"/>
    </source>
</evidence>
<feature type="region of interest" description="Disordered" evidence="1">
    <location>
        <begin position="659"/>
        <end position="728"/>
    </location>
</feature>
<feature type="compositionally biased region" description="Gly residues" evidence="1">
    <location>
        <begin position="679"/>
        <end position="712"/>
    </location>
</feature>
<accession>A0ABY9WNR7</accession>
<dbReference type="EMBL" id="CP043494">
    <property type="protein sequence ID" value="WNG44794.1"/>
    <property type="molecule type" value="Genomic_DNA"/>
</dbReference>
<dbReference type="Proteomes" id="UP001611383">
    <property type="component" value="Chromosome"/>
</dbReference>
<dbReference type="InterPro" id="IPR013783">
    <property type="entry name" value="Ig-like_fold"/>
</dbReference>
<evidence type="ECO:0000313" key="4">
    <source>
        <dbReference type="Proteomes" id="UP001611383"/>
    </source>
</evidence>
<evidence type="ECO:0000256" key="1">
    <source>
        <dbReference type="SAM" id="MobiDB-lite"/>
    </source>
</evidence>
<reference evidence="3 4" key="1">
    <citation type="submission" date="2019-08" db="EMBL/GenBank/DDBJ databases">
        <title>Archangium and Cystobacter genomes.</title>
        <authorList>
            <person name="Chen I.-C.K."/>
            <person name="Wielgoss S."/>
        </authorList>
    </citation>
    <scope>NUCLEOTIDE SEQUENCE [LARGE SCALE GENOMIC DNA]</scope>
    <source>
        <strain evidence="3 4">Cbm 6</strain>
    </source>
</reference>
<keyword evidence="4" id="KW-1185">Reference proteome</keyword>